<organism evidence="1 2">
    <name type="scientific">Rhododendron molle</name>
    <name type="common">Chinese azalea</name>
    <name type="synonym">Azalea mollis</name>
    <dbReference type="NCBI Taxonomy" id="49168"/>
    <lineage>
        <taxon>Eukaryota</taxon>
        <taxon>Viridiplantae</taxon>
        <taxon>Streptophyta</taxon>
        <taxon>Embryophyta</taxon>
        <taxon>Tracheophyta</taxon>
        <taxon>Spermatophyta</taxon>
        <taxon>Magnoliopsida</taxon>
        <taxon>eudicotyledons</taxon>
        <taxon>Gunneridae</taxon>
        <taxon>Pentapetalae</taxon>
        <taxon>asterids</taxon>
        <taxon>Ericales</taxon>
        <taxon>Ericaceae</taxon>
        <taxon>Ericoideae</taxon>
        <taxon>Rhodoreae</taxon>
        <taxon>Rhododendron</taxon>
    </lineage>
</organism>
<dbReference type="EMBL" id="CM046391">
    <property type="protein sequence ID" value="KAI8559748.1"/>
    <property type="molecule type" value="Genomic_DNA"/>
</dbReference>
<evidence type="ECO:0000313" key="1">
    <source>
        <dbReference type="EMBL" id="KAI8559748.1"/>
    </source>
</evidence>
<dbReference type="Proteomes" id="UP001062846">
    <property type="component" value="Chromosome 4"/>
</dbReference>
<protein>
    <submittedName>
        <fullName evidence="1">Uncharacterized protein</fullName>
    </submittedName>
</protein>
<gene>
    <name evidence="1" type="ORF">RHMOL_Rhmol04G0198400</name>
</gene>
<evidence type="ECO:0000313" key="2">
    <source>
        <dbReference type="Proteomes" id="UP001062846"/>
    </source>
</evidence>
<name>A0ACC0P4T6_RHOML</name>
<proteinExistence type="predicted"/>
<comment type="caution">
    <text evidence="1">The sequence shown here is derived from an EMBL/GenBank/DDBJ whole genome shotgun (WGS) entry which is preliminary data.</text>
</comment>
<accession>A0ACC0P4T6</accession>
<reference evidence="1" key="1">
    <citation type="submission" date="2022-02" db="EMBL/GenBank/DDBJ databases">
        <title>Plant Genome Project.</title>
        <authorList>
            <person name="Zhang R.-G."/>
        </authorList>
    </citation>
    <scope>NUCLEOTIDE SEQUENCE</scope>
    <source>
        <strain evidence="1">AT1</strain>
    </source>
</reference>
<sequence>MSMGVVIASVYNLGCFTHFPLRSPPVPVQELIEIAIARVGNNHFVQLFLQPHYPVPPFPTWWWDNASEQAKRWDARYATRITLWEEIMNTRPRGAGVEFGGNIDWKLNFHVFSIVDEISISYALLIHLLIKISTSYVSISYVLIIHLLIKIIGRSLLKVKQKKLIKVKKKTKTKIKVF</sequence>
<keyword evidence="2" id="KW-1185">Reference proteome</keyword>